<dbReference type="PANTHER" id="PTHR10539">
    <property type="entry name" value="26S PROTEASOME NON-ATPASE REGULATORY SUBUNIT 13"/>
    <property type="match status" value="1"/>
</dbReference>
<dbReference type="GO" id="GO:0005198">
    <property type="term" value="F:structural molecule activity"/>
    <property type="evidence" value="ECO:0007669"/>
    <property type="project" value="TreeGrafter"/>
</dbReference>
<dbReference type="GO" id="GO:0008541">
    <property type="term" value="C:proteasome regulatory particle, lid subcomplex"/>
    <property type="evidence" value="ECO:0007669"/>
    <property type="project" value="TreeGrafter"/>
</dbReference>
<reference evidence="4 5" key="1">
    <citation type="submission" date="2019-03" db="EMBL/GenBank/DDBJ databases">
        <title>Draft genome sequence of Xylaria hypoxylon DSM 108379, a ubiquitous saprotrophic-parasitic fungi on hardwood.</title>
        <authorList>
            <person name="Buettner E."/>
            <person name="Leonhardt S."/>
            <person name="Gebauer A.M."/>
            <person name="Liers C."/>
            <person name="Hofrichter M."/>
            <person name="Kellner H."/>
        </authorList>
    </citation>
    <scope>NUCLEOTIDE SEQUENCE [LARGE SCALE GENOMIC DNA]</scope>
    <source>
        <strain evidence="4 5">DSM 108379</strain>
    </source>
</reference>
<dbReference type="InterPro" id="IPR035298">
    <property type="entry name" value="PSMD13"/>
</dbReference>
<evidence type="ECO:0000256" key="2">
    <source>
        <dbReference type="ARBA" id="ARBA00022942"/>
    </source>
</evidence>
<comment type="similarity">
    <text evidence="1">Belongs to the proteasome subunit S11 family.</text>
</comment>
<feature type="domain" description="PCI" evidence="3">
    <location>
        <begin position="175"/>
        <end position="341"/>
    </location>
</feature>
<dbReference type="Proteomes" id="UP000297716">
    <property type="component" value="Unassembled WGS sequence"/>
</dbReference>
<dbReference type="EMBL" id="SKBN01000447">
    <property type="protein sequence ID" value="TGJ78131.1"/>
    <property type="molecule type" value="Genomic_DNA"/>
</dbReference>
<accession>A0A4Z0YFX0</accession>
<dbReference type="Pfam" id="PF18261">
    <property type="entry name" value="Rpn9_C"/>
    <property type="match status" value="1"/>
</dbReference>
<organism evidence="4 5">
    <name type="scientific">Xylaria hypoxylon</name>
    <dbReference type="NCBI Taxonomy" id="37992"/>
    <lineage>
        <taxon>Eukaryota</taxon>
        <taxon>Fungi</taxon>
        <taxon>Dikarya</taxon>
        <taxon>Ascomycota</taxon>
        <taxon>Pezizomycotina</taxon>
        <taxon>Sordariomycetes</taxon>
        <taxon>Xylariomycetidae</taxon>
        <taxon>Xylariales</taxon>
        <taxon>Xylariaceae</taxon>
        <taxon>Xylaria</taxon>
    </lineage>
</organism>
<gene>
    <name evidence="4" type="ORF">E0Z10_g10636</name>
</gene>
<evidence type="ECO:0000259" key="3">
    <source>
        <dbReference type="PROSITE" id="PS50250"/>
    </source>
</evidence>
<evidence type="ECO:0000313" key="4">
    <source>
        <dbReference type="EMBL" id="TGJ78131.1"/>
    </source>
</evidence>
<keyword evidence="2" id="KW-0647">Proteasome</keyword>
<dbReference type="PROSITE" id="PS50250">
    <property type="entry name" value="PCI"/>
    <property type="match status" value="1"/>
</dbReference>
<dbReference type="GO" id="GO:0005634">
    <property type="term" value="C:nucleus"/>
    <property type="evidence" value="ECO:0007669"/>
    <property type="project" value="TreeGrafter"/>
</dbReference>
<dbReference type="Pfam" id="PF22037">
    <property type="entry name" value="PSD13_N"/>
    <property type="match status" value="1"/>
</dbReference>
<dbReference type="InterPro" id="IPR054179">
    <property type="entry name" value="PSD13_N"/>
</dbReference>
<dbReference type="GO" id="GO:0006511">
    <property type="term" value="P:ubiquitin-dependent protein catabolic process"/>
    <property type="evidence" value="ECO:0007669"/>
    <property type="project" value="TreeGrafter"/>
</dbReference>
<dbReference type="SMART" id="SM00088">
    <property type="entry name" value="PINT"/>
    <property type="match status" value="1"/>
</dbReference>
<dbReference type="AlphaFoldDB" id="A0A4Z0YFX0"/>
<dbReference type="STRING" id="37992.A0A4Z0YFX0"/>
<name>A0A4Z0YFX0_9PEZI</name>
<dbReference type="InterPro" id="IPR000717">
    <property type="entry name" value="PCI_dom"/>
</dbReference>
<dbReference type="Pfam" id="PF01399">
    <property type="entry name" value="PCI"/>
    <property type="match status" value="1"/>
</dbReference>
<dbReference type="InterPro" id="IPR040798">
    <property type="entry name" value="Rpn9_C"/>
</dbReference>
<dbReference type="GO" id="GO:0005829">
    <property type="term" value="C:cytosol"/>
    <property type="evidence" value="ECO:0007669"/>
    <property type="project" value="TreeGrafter"/>
</dbReference>
<keyword evidence="5" id="KW-1185">Reference proteome</keyword>
<evidence type="ECO:0000256" key="1">
    <source>
        <dbReference type="ARBA" id="ARBA00006207"/>
    </source>
</evidence>
<dbReference type="OrthoDB" id="1093at2759"/>
<evidence type="ECO:0000313" key="5">
    <source>
        <dbReference type="Proteomes" id="UP000297716"/>
    </source>
</evidence>
<proteinExistence type="inferred from homology"/>
<dbReference type="SUPFAM" id="SSF46785">
    <property type="entry name" value="Winged helix' DNA-binding domain"/>
    <property type="match status" value="1"/>
</dbReference>
<dbReference type="PANTHER" id="PTHR10539:SF0">
    <property type="entry name" value="26S PROTEASOME NON-ATPASE REGULATORY SUBUNIT 13"/>
    <property type="match status" value="1"/>
</dbReference>
<sequence length="380" mass="43392">MNVDTIADFLADQRDDAPEELQGLIIQFEDLWERKLWHQLTDLLVEFFANPKSEPQRLPFFKVFILKFADKINQLKLVDLGLKAATQCRDDRERLTFLADLAKKVDNENSQDAFVYATVAAARVELLLRDAAASRRDLDKAEKILDSFDSVETKVHAAFYQVNADYYKANADFASYYRNALLYLACIDLSTISPNERKSRAYDLGMAALVSDSIYNFGELLLHPILDALTGELEWLRDLLLAFNRGDLGAYETLSNHISSNRLLQDHEDEIREKIYLAALTESVFRRPPHERAMTFSTISADTKVRPNQIEHLVMRALSLGLVRGTIDQVDEVVNFTWVQPRILDMSQIASMSQRLGEWGENVNKLGNWIEATGQDIWAP</sequence>
<comment type="caution">
    <text evidence="4">The sequence shown here is derived from an EMBL/GenBank/DDBJ whole genome shotgun (WGS) entry which is preliminary data.</text>
</comment>
<dbReference type="InterPro" id="IPR036390">
    <property type="entry name" value="WH_DNA-bd_sf"/>
</dbReference>
<protein>
    <recommendedName>
        <fullName evidence="3">PCI domain-containing protein</fullName>
    </recommendedName>
</protein>